<protein>
    <recommendedName>
        <fullName evidence="10">Tol-Pal system protein TolR</fullName>
    </recommendedName>
</protein>
<evidence type="ECO:0000256" key="9">
    <source>
        <dbReference type="ARBA" id="ARBA00023306"/>
    </source>
</evidence>
<sequence length="146" mass="15733">MQGRRQKRKPVAEMNVVPYIDVMLVLLVIFMVTAPMLNQGVKVDLPQVSSEVLPSDSNQQVLTLSVLADGTYYWNLGDGVDTENHTDSVVSLAEMTEGVSKIMAAKPDTLVYIRGDKQANYGVVVTAMGALQQAGVPNVGLITEAP</sequence>
<evidence type="ECO:0000256" key="3">
    <source>
        <dbReference type="ARBA" id="ARBA00022475"/>
    </source>
</evidence>
<gene>
    <name evidence="10 11" type="primary">tolR</name>
    <name evidence="11" type="ORF">C1949_03490</name>
</gene>
<evidence type="ECO:0000256" key="10">
    <source>
        <dbReference type="HAMAP-Rule" id="MF_02203"/>
    </source>
</evidence>
<dbReference type="GO" id="GO:0005886">
    <property type="term" value="C:plasma membrane"/>
    <property type="evidence" value="ECO:0007669"/>
    <property type="project" value="UniProtKB-SubCell"/>
</dbReference>
<keyword evidence="4 10" id="KW-0997">Cell inner membrane</keyword>
<keyword evidence="6 10" id="KW-0812">Transmembrane</keyword>
<dbReference type="PANTHER" id="PTHR30558:SF7">
    <property type="entry name" value="TOL-PAL SYSTEM PROTEIN TOLR"/>
    <property type="match status" value="1"/>
</dbReference>
<dbReference type="GO" id="GO:0015031">
    <property type="term" value="P:protein transport"/>
    <property type="evidence" value="ECO:0007669"/>
    <property type="project" value="InterPro"/>
</dbReference>
<keyword evidence="9 10" id="KW-0131">Cell cycle</keyword>
<comment type="subunit">
    <text evidence="10">The Tol-Pal system is composed of five core proteins: the inner membrane proteins TolA, TolQ and TolR, the periplasmic protein TolB and the outer membrane protein Pal. They form a network linking the inner and outer membranes and the peptidoglycan layer.</text>
</comment>
<keyword evidence="12" id="KW-1185">Reference proteome</keyword>
<evidence type="ECO:0000256" key="2">
    <source>
        <dbReference type="ARBA" id="ARBA00005811"/>
    </source>
</evidence>
<dbReference type="AlphaFoldDB" id="A0A2P4EZG9"/>
<dbReference type="EMBL" id="PPSK01000002">
    <property type="protein sequence ID" value="POB05884.1"/>
    <property type="molecule type" value="Genomic_DNA"/>
</dbReference>
<evidence type="ECO:0000256" key="6">
    <source>
        <dbReference type="ARBA" id="ARBA00022692"/>
    </source>
</evidence>
<evidence type="ECO:0000256" key="4">
    <source>
        <dbReference type="ARBA" id="ARBA00022519"/>
    </source>
</evidence>
<dbReference type="GO" id="GO:0051301">
    <property type="term" value="P:cell division"/>
    <property type="evidence" value="ECO:0007669"/>
    <property type="project" value="UniProtKB-UniRule"/>
</dbReference>
<name>A0A2P4EZG9_9GAMM</name>
<comment type="function">
    <text evidence="10">Part of the Tol-Pal system, which plays a role in outer membrane invagination during cell division and is important for maintaining outer membrane integrity.</text>
</comment>
<organism evidence="11 12">
    <name type="scientific">Halopseudomonas oceani</name>
    <dbReference type="NCBI Taxonomy" id="1708783"/>
    <lineage>
        <taxon>Bacteria</taxon>
        <taxon>Pseudomonadati</taxon>
        <taxon>Pseudomonadota</taxon>
        <taxon>Gammaproteobacteria</taxon>
        <taxon>Pseudomonadales</taxon>
        <taxon>Pseudomonadaceae</taxon>
        <taxon>Halopseudomonas</taxon>
    </lineage>
</organism>
<dbReference type="InterPro" id="IPR014168">
    <property type="entry name" value="Tol-Pal_TolR"/>
</dbReference>
<dbReference type="Pfam" id="PF02472">
    <property type="entry name" value="ExbD"/>
    <property type="match status" value="1"/>
</dbReference>
<dbReference type="HAMAP" id="MF_02203">
    <property type="entry name" value="TolR"/>
    <property type="match status" value="1"/>
</dbReference>
<keyword evidence="7 10" id="KW-1133">Transmembrane helix</keyword>
<evidence type="ECO:0000256" key="7">
    <source>
        <dbReference type="ARBA" id="ARBA00022989"/>
    </source>
</evidence>
<dbReference type="InterPro" id="IPR003400">
    <property type="entry name" value="ExbD"/>
</dbReference>
<keyword evidence="3 10" id="KW-1003">Cell membrane</keyword>
<evidence type="ECO:0000256" key="8">
    <source>
        <dbReference type="ARBA" id="ARBA00023136"/>
    </source>
</evidence>
<evidence type="ECO:0000313" key="11">
    <source>
        <dbReference type="EMBL" id="POB05884.1"/>
    </source>
</evidence>
<proteinExistence type="inferred from homology"/>
<keyword evidence="8 10" id="KW-0472">Membrane</keyword>
<reference evidence="11 12" key="1">
    <citation type="submission" date="2018-01" db="EMBL/GenBank/DDBJ databases">
        <title>Draft genome of the type strain Pseudomonas oceani DSM 100277 isolated from the deep water in Okinawa trough, northwestern Pacific Ocean.</title>
        <authorList>
            <person name="Gomila M."/>
            <person name="Mulet M."/>
            <person name="Garcia-Valdes E."/>
            <person name="Lalucat J."/>
        </authorList>
    </citation>
    <scope>NUCLEOTIDE SEQUENCE [LARGE SCALE GENOMIC DNA]</scope>
    <source>
        <strain evidence="11 12">DSM 100277</strain>
    </source>
</reference>
<keyword evidence="5 10" id="KW-0132">Cell division</keyword>
<comment type="subcellular location">
    <subcellularLocation>
        <location evidence="10">Cell inner membrane</location>
        <topology evidence="10">Single-pass membrane protein</topology>
    </subcellularLocation>
    <subcellularLocation>
        <location evidence="1">Cell membrane</location>
        <topology evidence="1">Single-pass membrane protein</topology>
    </subcellularLocation>
</comment>
<evidence type="ECO:0000256" key="1">
    <source>
        <dbReference type="ARBA" id="ARBA00004162"/>
    </source>
</evidence>
<feature type="transmembrane region" description="Helical" evidence="10">
    <location>
        <begin position="16"/>
        <end position="37"/>
    </location>
</feature>
<comment type="similarity">
    <text evidence="2 10">Belongs to the ExbD/TolR family.</text>
</comment>
<dbReference type="GO" id="GO:0022857">
    <property type="term" value="F:transmembrane transporter activity"/>
    <property type="evidence" value="ECO:0007669"/>
    <property type="project" value="InterPro"/>
</dbReference>
<evidence type="ECO:0000256" key="5">
    <source>
        <dbReference type="ARBA" id="ARBA00022618"/>
    </source>
</evidence>
<dbReference type="Proteomes" id="UP000243451">
    <property type="component" value="Unassembled WGS sequence"/>
</dbReference>
<dbReference type="OrthoDB" id="9798629at2"/>
<comment type="caution">
    <text evidence="11">The sequence shown here is derived from an EMBL/GenBank/DDBJ whole genome shotgun (WGS) entry which is preliminary data.</text>
</comment>
<dbReference type="Gene3D" id="3.30.420.270">
    <property type="match status" value="1"/>
</dbReference>
<dbReference type="PANTHER" id="PTHR30558">
    <property type="entry name" value="EXBD MEMBRANE COMPONENT OF PMF-DRIVEN MACROMOLECULE IMPORT SYSTEM"/>
    <property type="match status" value="1"/>
</dbReference>
<dbReference type="NCBIfam" id="TIGR02801">
    <property type="entry name" value="tolR"/>
    <property type="match status" value="1"/>
</dbReference>
<evidence type="ECO:0000313" key="12">
    <source>
        <dbReference type="Proteomes" id="UP000243451"/>
    </source>
</evidence>
<accession>A0A2P4EZG9</accession>